<evidence type="ECO:0000256" key="2">
    <source>
        <dbReference type="ARBA" id="ARBA00023242"/>
    </source>
</evidence>
<dbReference type="CDD" id="cd00024">
    <property type="entry name" value="CD_CSD"/>
    <property type="match status" value="1"/>
</dbReference>
<comment type="subcellular location">
    <subcellularLocation>
        <location evidence="1">Nucleus</location>
    </subcellularLocation>
</comment>
<feature type="region of interest" description="Disordered" evidence="3">
    <location>
        <begin position="1"/>
        <end position="21"/>
    </location>
</feature>
<dbReference type="GO" id="GO:0005634">
    <property type="term" value="C:nucleus"/>
    <property type="evidence" value="ECO:0007669"/>
    <property type="project" value="UniProtKB-SubCell"/>
</dbReference>
<proteinExistence type="predicted"/>
<dbReference type="Pfam" id="PF00385">
    <property type="entry name" value="Chromo"/>
    <property type="match status" value="1"/>
</dbReference>
<dbReference type="PROSITE" id="PS00598">
    <property type="entry name" value="CHROMO_1"/>
    <property type="match status" value="1"/>
</dbReference>
<dbReference type="SUPFAM" id="SSF54160">
    <property type="entry name" value="Chromo domain-like"/>
    <property type="match status" value="1"/>
</dbReference>
<dbReference type="PROSITE" id="PS50013">
    <property type="entry name" value="CHROMO_2"/>
    <property type="match status" value="1"/>
</dbReference>
<dbReference type="SMART" id="SM00298">
    <property type="entry name" value="CHROMO"/>
    <property type="match status" value="1"/>
</dbReference>
<organism evidence="5 6">
    <name type="scientific">Meloidogyne hapla</name>
    <name type="common">Root-knot nematode worm</name>
    <dbReference type="NCBI Taxonomy" id="6305"/>
    <lineage>
        <taxon>Eukaryota</taxon>
        <taxon>Metazoa</taxon>
        <taxon>Ecdysozoa</taxon>
        <taxon>Nematoda</taxon>
        <taxon>Chromadorea</taxon>
        <taxon>Rhabditida</taxon>
        <taxon>Tylenchina</taxon>
        <taxon>Tylenchomorpha</taxon>
        <taxon>Tylenchoidea</taxon>
        <taxon>Meloidogynidae</taxon>
        <taxon>Meloidogyninae</taxon>
        <taxon>Meloidogyne</taxon>
    </lineage>
</organism>
<dbReference type="InterPro" id="IPR023780">
    <property type="entry name" value="Chromo_domain"/>
</dbReference>
<evidence type="ECO:0000256" key="1">
    <source>
        <dbReference type="ARBA" id="ARBA00004123"/>
    </source>
</evidence>
<accession>A0A1I8B513</accession>
<dbReference type="AlphaFoldDB" id="A0A1I8B513"/>
<dbReference type="InterPro" id="IPR016197">
    <property type="entry name" value="Chromo-like_dom_sf"/>
</dbReference>
<feature type="domain" description="Chromo" evidence="4">
    <location>
        <begin position="30"/>
        <end position="79"/>
    </location>
</feature>
<dbReference type="Gene3D" id="2.40.50.40">
    <property type="match status" value="1"/>
</dbReference>
<evidence type="ECO:0000313" key="6">
    <source>
        <dbReference type="WBParaSite" id="MhA1_Contig1386.frz3.gene2"/>
    </source>
</evidence>
<dbReference type="Proteomes" id="UP000095281">
    <property type="component" value="Unplaced"/>
</dbReference>
<keyword evidence="2" id="KW-0539">Nucleus</keyword>
<dbReference type="InterPro" id="IPR000953">
    <property type="entry name" value="Chromo/chromo_shadow_dom"/>
</dbReference>
<dbReference type="WBParaSite" id="MhA1_Contig1386.frz3.gene2">
    <property type="protein sequence ID" value="MhA1_Contig1386.frz3.gene2"/>
    <property type="gene ID" value="MhA1_Contig1386.frz3.gene2"/>
</dbReference>
<sequence length="219" mass="25042">MLNLRPPSNRGLVTPPPRLPTPPPIIEGQYEVKSILTSRIVRHLRSGIEIRQFLIKWKNYSYQELTWEDENNLIDCEDIKNKWLQLHIGGTTPLFTIRSWAELDSTPKHKYNGWTDAEISDDDEQDPEWGPYKQKRQCLKLGVEISHPGTSANISEHLDPTLSQDSSTVSPIRIDEGRKDVEAVKKRKKHGGRDLCGAERKRRRKAKLLGLSTSNENSG</sequence>
<reference evidence="6" key="1">
    <citation type="submission" date="2016-11" db="UniProtKB">
        <authorList>
            <consortium name="WormBaseParasite"/>
        </authorList>
    </citation>
    <scope>IDENTIFICATION</scope>
</reference>
<feature type="compositionally biased region" description="Polar residues" evidence="3">
    <location>
        <begin position="161"/>
        <end position="170"/>
    </location>
</feature>
<dbReference type="InterPro" id="IPR023779">
    <property type="entry name" value="Chromodomain_CS"/>
</dbReference>
<feature type="compositionally biased region" description="Basic and acidic residues" evidence="3">
    <location>
        <begin position="173"/>
        <end position="184"/>
    </location>
</feature>
<name>A0A1I8B513_MELHA</name>
<evidence type="ECO:0000259" key="4">
    <source>
        <dbReference type="PROSITE" id="PS50013"/>
    </source>
</evidence>
<keyword evidence="5" id="KW-1185">Reference proteome</keyword>
<evidence type="ECO:0000256" key="3">
    <source>
        <dbReference type="SAM" id="MobiDB-lite"/>
    </source>
</evidence>
<feature type="region of interest" description="Disordered" evidence="3">
    <location>
        <begin position="150"/>
        <end position="219"/>
    </location>
</feature>
<protein>
    <submittedName>
        <fullName evidence="6">Chromo domain-containing protein</fullName>
    </submittedName>
</protein>
<evidence type="ECO:0000313" key="5">
    <source>
        <dbReference type="Proteomes" id="UP000095281"/>
    </source>
</evidence>